<dbReference type="GO" id="GO:0005524">
    <property type="term" value="F:ATP binding"/>
    <property type="evidence" value="ECO:0007669"/>
    <property type="project" value="UniProtKB-UniRule"/>
</dbReference>
<dbReference type="PANTHER" id="PTHR43289:SF34">
    <property type="entry name" value="SERINE_THREONINE-PROTEIN KINASE YBDM-RELATED"/>
    <property type="match status" value="1"/>
</dbReference>
<evidence type="ECO:0000256" key="5">
    <source>
        <dbReference type="PROSITE-ProRule" id="PRU10141"/>
    </source>
</evidence>
<dbReference type="SMART" id="SM00220">
    <property type="entry name" value="S_TKc"/>
    <property type="match status" value="1"/>
</dbReference>
<dbReference type="CDD" id="cd14014">
    <property type="entry name" value="STKc_PknB_like"/>
    <property type="match status" value="1"/>
</dbReference>
<dbReference type="Gene3D" id="1.10.510.10">
    <property type="entry name" value="Transferase(Phosphotransferase) domain 1"/>
    <property type="match status" value="1"/>
</dbReference>
<dbReference type="Pfam" id="PF00069">
    <property type="entry name" value="Pkinase"/>
    <property type="match status" value="1"/>
</dbReference>
<feature type="domain" description="Protein kinase" evidence="8">
    <location>
        <begin position="15"/>
        <end position="268"/>
    </location>
</feature>
<dbReference type="InterPro" id="IPR011009">
    <property type="entry name" value="Kinase-like_dom_sf"/>
</dbReference>
<dbReference type="Proteomes" id="UP000198282">
    <property type="component" value="Unassembled WGS sequence"/>
</dbReference>
<evidence type="ECO:0000256" key="2">
    <source>
        <dbReference type="ARBA" id="ARBA00022741"/>
    </source>
</evidence>
<evidence type="ECO:0000313" key="9">
    <source>
        <dbReference type="EMBL" id="SNS08477.1"/>
    </source>
</evidence>
<keyword evidence="10" id="KW-1185">Reference proteome</keyword>
<keyword evidence="4 5" id="KW-0067">ATP-binding</keyword>
<proteinExistence type="predicted"/>
<dbReference type="InterPro" id="IPR017441">
    <property type="entry name" value="Protein_kinase_ATP_BS"/>
</dbReference>
<evidence type="ECO:0000256" key="1">
    <source>
        <dbReference type="ARBA" id="ARBA00022679"/>
    </source>
</evidence>
<organism evidence="9 10">
    <name type="scientific">Streptosporangium subroseum</name>
    <dbReference type="NCBI Taxonomy" id="106412"/>
    <lineage>
        <taxon>Bacteria</taxon>
        <taxon>Bacillati</taxon>
        <taxon>Actinomycetota</taxon>
        <taxon>Actinomycetes</taxon>
        <taxon>Streptosporangiales</taxon>
        <taxon>Streptosporangiaceae</taxon>
        <taxon>Streptosporangium</taxon>
    </lineage>
</organism>
<dbReference type="InterPro" id="IPR000719">
    <property type="entry name" value="Prot_kinase_dom"/>
</dbReference>
<feature type="compositionally biased region" description="Low complexity" evidence="6">
    <location>
        <begin position="409"/>
        <end position="436"/>
    </location>
</feature>
<evidence type="ECO:0000256" key="4">
    <source>
        <dbReference type="ARBA" id="ARBA00022840"/>
    </source>
</evidence>
<sequence>MLPLLMGDPREIGSYRIVGRLGAGGMGVVYAGVDAAGRRVAVKLVHEALSINLEFRRRFSREISVLGGVEGACVARVLSSDPGTERPWLATEYIAGPTLEEHLRTEEPLAGDALYGLAAGLAEALVAMHAAGVVHRDLKPSNVILSSEGPRLIDFGIAKVLDGTAMTHTGTLIGSPGWISPEEYGEGPSGTPADVYGWAMLVLFAVTGEAPYGTGRPEVLAYRVREEMPETGAVPEELRELVGRALAKDPAERPVAAEVLAAVTETWRGRAGEQEEPGADVTSLIQRTWVLSRAEVPDWPEAAGPMTAQAATALMVEGATAAGPAGSPPVPETGLVVSTSAGVATSPHSLPALPETGPRVGAFERPGPSWVHAYIATAVGVTLIAVTAIVAVAATSSSERSTTVIAAQATPAQTTPVPTASPTLPTSSSSPTPTVSKKSKKAPRFKGKVVSFRGIKMTLPKDWRLLRVREDLACIESPNAQGSSGAWNFACRPDAMIIRTGAGADRWPGSSIDDPVGGWSLGNPMPCLAGGGVRRDWSGTYGRDFGEYAFYVEAYDDGSSLIRSSLAKMADGRKAAYREWWVRCANDDHYTTKIWHLPQSRVSLFVLSARPEDTTGYRQIIASTNLLGYKYAAPL</sequence>
<keyword evidence="9" id="KW-0723">Serine/threonine-protein kinase</keyword>
<gene>
    <name evidence="9" type="ORF">SAMN05216276_1003295</name>
</gene>
<accession>A0A239BJS8</accession>
<dbReference type="GO" id="GO:0004674">
    <property type="term" value="F:protein serine/threonine kinase activity"/>
    <property type="evidence" value="ECO:0007669"/>
    <property type="project" value="UniProtKB-KW"/>
</dbReference>
<keyword evidence="7" id="KW-0812">Transmembrane</keyword>
<keyword evidence="1" id="KW-0808">Transferase</keyword>
<evidence type="ECO:0000313" key="10">
    <source>
        <dbReference type="Proteomes" id="UP000198282"/>
    </source>
</evidence>
<dbReference type="Gene3D" id="3.30.200.20">
    <property type="entry name" value="Phosphorylase Kinase, domain 1"/>
    <property type="match status" value="1"/>
</dbReference>
<dbReference type="PROSITE" id="PS00108">
    <property type="entry name" value="PROTEIN_KINASE_ST"/>
    <property type="match status" value="1"/>
</dbReference>
<dbReference type="AlphaFoldDB" id="A0A239BJS8"/>
<dbReference type="PROSITE" id="PS50011">
    <property type="entry name" value="PROTEIN_KINASE_DOM"/>
    <property type="match status" value="1"/>
</dbReference>
<name>A0A239BJS8_9ACTN</name>
<keyword evidence="3 9" id="KW-0418">Kinase</keyword>
<keyword evidence="2 5" id="KW-0547">Nucleotide-binding</keyword>
<feature type="transmembrane region" description="Helical" evidence="7">
    <location>
        <begin position="373"/>
        <end position="394"/>
    </location>
</feature>
<feature type="region of interest" description="Disordered" evidence="6">
    <location>
        <begin position="409"/>
        <end position="442"/>
    </location>
</feature>
<evidence type="ECO:0000256" key="7">
    <source>
        <dbReference type="SAM" id="Phobius"/>
    </source>
</evidence>
<reference evidence="9 10" key="1">
    <citation type="submission" date="2017-06" db="EMBL/GenBank/DDBJ databases">
        <authorList>
            <person name="Kim H.J."/>
            <person name="Triplett B.A."/>
        </authorList>
    </citation>
    <scope>NUCLEOTIDE SEQUENCE [LARGE SCALE GENOMIC DNA]</scope>
    <source>
        <strain evidence="9 10">CGMCC 4.2132</strain>
    </source>
</reference>
<dbReference type="InterPro" id="IPR008271">
    <property type="entry name" value="Ser/Thr_kinase_AS"/>
</dbReference>
<dbReference type="EMBL" id="FZOD01000003">
    <property type="protein sequence ID" value="SNS08477.1"/>
    <property type="molecule type" value="Genomic_DNA"/>
</dbReference>
<keyword evidence="7" id="KW-1133">Transmembrane helix</keyword>
<protein>
    <submittedName>
        <fullName evidence="9">Serine/threonine protein kinase</fullName>
    </submittedName>
</protein>
<dbReference type="PROSITE" id="PS00107">
    <property type="entry name" value="PROTEIN_KINASE_ATP"/>
    <property type="match status" value="1"/>
</dbReference>
<feature type="binding site" evidence="5">
    <location>
        <position position="43"/>
    </location>
    <ligand>
        <name>ATP</name>
        <dbReference type="ChEBI" id="CHEBI:30616"/>
    </ligand>
</feature>
<evidence type="ECO:0000256" key="3">
    <source>
        <dbReference type="ARBA" id="ARBA00022777"/>
    </source>
</evidence>
<dbReference type="RefSeq" id="WP_143653114.1">
    <property type="nucleotide sequence ID" value="NZ_FZOD01000003.1"/>
</dbReference>
<dbReference type="SUPFAM" id="SSF56112">
    <property type="entry name" value="Protein kinase-like (PK-like)"/>
    <property type="match status" value="1"/>
</dbReference>
<evidence type="ECO:0000259" key="8">
    <source>
        <dbReference type="PROSITE" id="PS50011"/>
    </source>
</evidence>
<dbReference type="PANTHER" id="PTHR43289">
    <property type="entry name" value="MITOGEN-ACTIVATED PROTEIN KINASE KINASE KINASE 20-RELATED"/>
    <property type="match status" value="1"/>
</dbReference>
<keyword evidence="7" id="KW-0472">Membrane</keyword>
<dbReference type="OrthoDB" id="3915799at2"/>
<evidence type="ECO:0000256" key="6">
    <source>
        <dbReference type="SAM" id="MobiDB-lite"/>
    </source>
</evidence>